<evidence type="ECO:0000256" key="1">
    <source>
        <dbReference type="ARBA" id="ARBA00022801"/>
    </source>
</evidence>
<dbReference type="NCBIfam" id="NF033745">
    <property type="entry name" value="class_C_sortase"/>
    <property type="match status" value="1"/>
</dbReference>
<feature type="transmembrane region" description="Helical" evidence="3">
    <location>
        <begin position="253"/>
        <end position="272"/>
    </location>
</feature>
<keyword evidence="3" id="KW-1133">Transmembrane helix</keyword>
<dbReference type="SUPFAM" id="SSF63817">
    <property type="entry name" value="Sortase"/>
    <property type="match status" value="1"/>
</dbReference>
<organism evidence="4 5">
    <name type="scientific">Amedibacillus dolichus</name>
    <dbReference type="NCBI Taxonomy" id="31971"/>
    <lineage>
        <taxon>Bacteria</taxon>
        <taxon>Bacillati</taxon>
        <taxon>Bacillota</taxon>
        <taxon>Erysipelotrichia</taxon>
        <taxon>Erysipelotrichales</taxon>
        <taxon>Erysipelotrichaceae</taxon>
        <taxon>Amedibacillus</taxon>
    </lineage>
</organism>
<feature type="active site" description="Acyl-thioester intermediate" evidence="2">
    <location>
        <position position="213"/>
    </location>
</feature>
<name>A0A415P4Q3_9FIRM</name>
<sequence>MNRKKRIFDGIRVIALLFFVGVLLYPTVSDYLSRIHSSKVIQSYEKSIVGLDQETKNKMLQEAQAYNSSLIGKGELYDPFMSIEKVDKYYMSLLNSNGDGVMGYIQIPRIDVKLPIYHTTSDKVLQKGVGHLQGTSLPVGGKSTHVALSGHRGLPSSSLFTDLDLLEIGDIFYMEVLGNTSAYKIDQIKIVLPTETKDLEIIDGKDYVTLITCTPYSVNTHRLLVRGTRIDYQKAVEEQANEVNNGIHIPFEIQILLIGFTVLALMLLLWKVRRKKHEVVSK</sequence>
<protein>
    <submittedName>
        <fullName evidence="4">Class C sortase</fullName>
    </submittedName>
</protein>
<dbReference type="CDD" id="cd05827">
    <property type="entry name" value="Sortase_C"/>
    <property type="match status" value="1"/>
</dbReference>
<dbReference type="OrthoDB" id="1648028at2"/>
<keyword evidence="3" id="KW-0812">Transmembrane</keyword>
<dbReference type="InterPro" id="IPR023365">
    <property type="entry name" value="Sortase_dom-sf"/>
</dbReference>
<dbReference type="Proteomes" id="UP000284868">
    <property type="component" value="Unassembled WGS sequence"/>
</dbReference>
<dbReference type="GeneID" id="92793009"/>
<dbReference type="AlphaFoldDB" id="A0A415P4Q3"/>
<keyword evidence="5" id="KW-1185">Reference proteome</keyword>
<accession>A0A415P4Q3</accession>
<keyword evidence="3" id="KW-0472">Membrane</keyword>
<keyword evidence="1" id="KW-0378">Hydrolase</keyword>
<proteinExistence type="predicted"/>
<feature type="active site" description="Proton donor/acceptor" evidence="2">
    <location>
        <position position="151"/>
    </location>
</feature>
<gene>
    <name evidence="4" type="ORF">DWZ83_08815</name>
</gene>
<evidence type="ECO:0000256" key="3">
    <source>
        <dbReference type="SAM" id="Phobius"/>
    </source>
</evidence>
<evidence type="ECO:0000256" key="2">
    <source>
        <dbReference type="PIRSR" id="PIRSR605754-1"/>
    </source>
</evidence>
<evidence type="ECO:0000313" key="4">
    <source>
        <dbReference type="EMBL" id="RHM07750.1"/>
    </source>
</evidence>
<dbReference type="Gene3D" id="2.40.260.10">
    <property type="entry name" value="Sortase"/>
    <property type="match status" value="1"/>
</dbReference>
<dbReference type="InterPro" id="IPR005754">
    <property type="entry name" value="Sortase"/>
</dbReference>
<dbReference type="Pfam" id="PF04203">
    <property type="entry name" value="Sortase"/>
    <property type="match status" value="1"/>
</dbReference>
<dbReference type="NCBIfam" id="TIGR01076">
    <property type="entry name" value="sortase_fam"/>
    <property type="match status" value="1"/>
</dbReference>
<dbReference type="RefSeq" id="WP_004798564.1">
    <property type="nucleotide sequence ID" value="NZ_CABKNA010000005.1"/>
</dbReference>
<comment type="caution">
    <text evidence="4">The sequence shown here is derived from an EMBL/GenBank/DDBJ whole genome shotgun (WGS) entry which is preliminary data.</text>
</comment>
<dbReference type="InterPro" id="IPR042002">
    <property type="entry name" value="Sortase_C"/>
</dbReference>
<reference evidence="4 5" key="1">
    <citation type="submission" date="2018-08" db="EMBL/GenBank/DDBJ databases">
        <title>A genome reference for cultivated species of the human gut microbiota.</title>
        <authorList>
            <person name="Zou Y."/>
            <person name="Xue W."/>
            <person name="Luo G."/>
        </authorList>
    </citation>
    <scope>NUCLEOTIDE SEQUENCE [LARGE SCALE GENOMIC DNA]</scope>
    <source>
        <strain evidence="4 5">AF35-6BH</strain>
    </source>
</reference>
<evidence type="ECO:0000313" key="5">
    <source>
        <dbReference type="Proteomes" id="UP000284868"/>
    </source>
</evidence>
<dbReference type="GO" id="GO:0016787">
    <property type="term" value="F:hydrolase activity"/>
    <property type="evidence" value="ECO:0007669"/>
    <property type="project" value="UniProtKB-KW"/>
</dbReference>
<dbReference type="EMBL" id="QRPK01000059">
    <property type="protein sequence ID" value="RHM07750.1"/>
    <property type="molecule type" value="Genomic_DNA"/>
</dbReference>